<dbReference type="Proteomes" id="UP000177159">
    <property type="component" value="Unassembled WGS sequence"/>
</dbReference>
<dbReference type="CDD" id="cd00118">
    <property type="entry name" value="LysM"/>
    <property type="match status" value="1"/>
</dbReference>
<comment type="caution">
    <text evidence="3">The sequence shown here is derived from an EMBL/GenBank/DDBJ whole genome shotgun (WGS) entry which is preliminary data.</text>
</comment>
<gene>
    <name evidence="3" type="ORF">A3C24_05100</name>
</gene>
<evidence type="ECO:0000256" key="1">
    <source>
        <dbReference type="SAM" id="MobiDB-lite"/>
    </source>
</evidence>
<dbReference type="AlphaFoldDB" id="A0A1F7GUL7"/>
<sequence length="271" mass="29932">MGPDLGEITHYVARGSAVGLMTLALGCSSIDREPTQTIEPTPLTTPATDPNCLVTIRSGDTLWEIQETQRAQGNDVTWQEIAQANDVSDPKDVKIGTVLNVCVRRDIPGTMEYHGPVETAPSGQPTEEGTSGRLNHEPLPDDIVSRADLASQYRTSIRDLPDVRLHIRAGALENEPAFNELKANPSHSLTIVLLDSSYIGWEFIPDDLKKELLPFESTILESMRQTEEKGAASYLQRKDAVLAKHDRMVAQFAQDLQDRKITQEQYSNIVG</sequence>
<name>A0A1F7GUL7_9BACT</name>
<evidence type="ECO:0000313" key="3">
    <source>
        <dbReference type="EMBL" id="OGK22511.1"/>
    </source>
</evidence>
<accession>A0A1F7GUL7</accession>
<feature type="compositionally biased region" description="Polar residues" evidence="1">
    <location>
        <begin position="121"/>
        <end position="133"/>
    </location>
</feature>
<evidence type="ECO:0000313" key="4">
    <source>
        <dbReference type="Proteomes" id="UP000177159"/>
    </source>
</evidence>
<protein>
    <recommendedName>
        <fullName evidence="2">LysM domain-containing protein</fullName>
    </recommendedName>
</protein>
<dbReference type="PROSITE" id="PS51782">
    <property type="entry name" value="LYSM"/>
    <property type="match status" value="1"/>
</dbReference>
<proteinExistence type="predicted"/>
<feature type="region of interest" description="Disordered" evidence="1">
    <location>
        <begin position="112"/>
        <end position="140"/>
    </location>
</feature>
<evidence type="ECO:0000259" key="2">
    <source>
        <dbReference type="PROSITE" id="PS51782"/>
    </source>
</evidence>
<feature type="domain" description="LysM" evidence="2">
    <location>
        <begin position="52"/>
        <end position="101"/>
    </location>
</feature>
<reference evidence="3 4" key="1">
    <citation type="journal article" date="2016" name="Nat. Commun.">
        <title>Thousands of microbial genomes shed light on interconnected biogeochemical processes in an aquifer system.</title>
        <authorList>
            <person name="Anantharaman K."/>
            <person name="Brown C.T."/>
            <person name="Hug L.A."/>
            <person name="Sharon I."/>
            <person name="Castelle C.J."/>
            <person name="Probst A.J."/>
            <person name="Thomas B.C."/>
            <person name="Singh A."/>
            <person name="Wilkins M.J."/>
            <person name="Karaoz U."/>
            <person name="Brodie E.L."/>
            <person name="Williams K.H."/>
            <person name="Hubbard S.S."/>
            <person name="Banfield J.F."/>
        </authorList>
    </citation>
    <scope>NUCLEOTIDE SEQUENCE [LARGE SCALE GENOMIC DNA]</scope>
</reference>
<dbReference type="Gene3D" id="3.10.350.10">
    <property type="entry name" value="LysM domain"/>
    <property type="match status" value="1"/>
</dbReference>
<dbReference type="Pfam" id="PF01476">
    <property type="entry name" value="LysM"/>
    <property type="match status" value="1"/>
</dbReference>
<dbReference type="InterPro" id="IPR036779">
    <property type="entry name" value="LysM_dom_sf"/>
</dbReference>
<dbReference type="InterPro" id="IPR018392">
    <property type="entry name" value="LysM"/>
</dbReference>
<dbReference type="EMBL" id="MFZM01000041">
    <property type="protein sequence ID" value="OGK22511.1"/>
    <property type="molecule type" value="Genomic_DNA"/>
</dbReference>
<organism evidence="3 4">
    <name type="scientific">Candidatus Roizmanbacteria bacterium RIFCSPHIGHO2_02_FULL_37_24</name>
    <dbReference type="NCBI Taxonomy" id="1802037"/>
    <lineage>
        <taxon>Bacteria</taxon>
        <taxon>Candidatus Roizmaniibacteriota</taxon>
    </lineage>
</organism>